<keyword evidence="3" id="KW-0446">Lipid-binding</keyword>
<evidence type="ECO:0000256" key="1">
    <source>
        <dbReference type="ARBA" id="ARBA00004255"/>
    </source>
</evidence>
<dbReference type="InterPro" id="IPR038261">
    <property type="entry name" value="GPP34-like_sf"/>
</dbReference>
<evidence type="ECO:0000313" key="5">
    <source>
        <dbReference type="EMBL" id="MFC4612592.1"/>
    </source>
</evidence>
<accession>A0ABV9GHR7</accession>
<keyword evidence="4" id="KW-0472">Membrane</keyword>
<evidence type="ECO:0000256" key="2">
    <source>
        <dbReference type="ARBA" id="ARBA00023034"/>
    </source>
</evidence>
<dbReference type="RefSeq" id="WP_381202869.1">
    <property type="nucleotide sequence ID" value="NZ_JBHSFE010000038.1"/>
</dbReference>
<comment type="caution">
    <text evidence="5">The sequence shown here is derived from an EMBL/GenBank/DDBJ whole genome shotgun (WGS) entry which is preliminary data.</text>
</comment>
<dbReference type="InterPro" id="IPR008628">
    <property type="entry name" value="GPP34-like"/>
</dbReference>
<gene>
    <name evidence="5" type="ORF">ACFO9E_33325</name>
</gene>
<keyword evidence="6" id="KW-1185">Reference proteome</keyword>
<proteinExistence type="predicted"/>
<keyword evidence="2" id="KW-0333">Golgi apparatus</keyword>
<evidence type="ECO:0000256" key="4">
    <source>
        <dbReference type="ARBA" id="ARBA00023136"/>
    </source>
</evidence>
<comment type="subcellular location">
    <subcellularLocation>
        <location evidence="1">Golgi apparatus membrane</location>
        <topology evidence="1">Peripheral membrane protein</topology>
        <orientation evidence="1">Cytoplasmic side</orientation>
    </subcellularLocation>
</comment>
<dbReference type="EMBL" id="JBHSFE010000038">
    <property type="protein sequence ID" value="MFC4612592.1"/>
    <property type="molecule type" value="Genomic_DNA"/>
</dbReference>
<sequence length="201" mass="21786">MTTARDLMIVAVDVASSQPVEQGDLSLALAGGEMIDLLDAEDIRLDGDHIVPSSRRAIADRLLDEAAASLAREAPYESIGDWLWRRGRDLSAAYLSVLEAEGHLTHQRRRWVPFRTSRTVLVDTPARRQASNRWASNEPVLASLAAAIGIRDERTGDSPGVADDAVATVLAAVGDALQELAAERQRRAVEEAAADNIRRGE</sequence>
<dbReference type="Proteomes" id="UP001595993">
    <property type="component" value="Unassembled WGS sequence"/>
</dbReference>
<reference evidence="6" key="1">
    <citation type="journal article" date="2019" name="Int. J. Syst. Evol. Microbiol.">
        <title>The Global Catalogue of Microorganisms (GCM) 10K type strain sequencing project: providing services to taxonomists for standard genome sequencing and annotation.</title>
        <authorList>
            <consortium name="The Broad Institute Genomics Platform"/>
            <consortium name="The Broad Institute Genome Sequencing Center for Infectious Disease"/>
            <person name="Wu L."/>
            <person name="Ma J."/>
        </authorList>
    </citation>
    <scope>NUCLEOTIDE SEQUENCE [LARGE SCALE GENOMIC DNA]</scope>
    <source>
        <strain evidence="6">CGMCC 4.7139</strain>
    </source>
</reference>
<dbReference type="Pfam" id="PF05719">
    <property type="entry name" value="GPP34"/>
    <property type="match status" value="1"/>
</dbReference>
<evidence type="ECO:0000313" key="6">
    <source>
        <dbReference type="Proteomes" id="UP001595993"/>
    </source>
</evidence>
<name>A0ABV9GHR7_9ACTN</name>
<evidence type="ECO:0000256" key="3">
    <source>
        <dbReference type="ARBA" id="ARBA00023121"/>
    </source>
</evidence>
<organism evidence="5 6">
    <name type="scientific">Streptomyces maoxianensis</name>
    <dbReference type="NCBI Taxonomy" id="1459942"/>
    <lineage>
        <taxon>Bacteria</taxon>
        <taxon>Bacillati</taxon>
        <taxon>Actinomycetota</taxon>
        <taxon>Actinomycetes</taxon>
        <taxon>Kitasatosporales</taxon>
        <taxon>Streptomycetaceae</taxon>
        <taxon>Streptomyces</taxon>
    </lineage>
</organism>
<dbReference type="Gene3D" id="1.10.3630.10">
    <property type="entry name" value="yeast vps74-n-term truncation variant domain like"/>
    <property type="match status" value="1"/>
</dbReference>
<protein>
    <submittedName>
        <fullName evidence="5">GPP34 family phosphoprotein</fullName>
    </submittedName>
</protein>